<dbReference type="GO" id="GO:0005886">
    <property type="term" value="C:plasma membrane"/>
    <property type="evidence" value="ECO:0007669"/>
    <property type="project" value="TreeGrafter"/>
</dbReference>
<feature type="domain" description="PLD phosphodiesterase" evidence="6">
    <location>
        <begin position="1040"/>
        <end position="1067"/>
    </location>
</feature>
<evidence type="ECO:0000256" key="4">
    <source>
        <dbReference type="ARBA" id="ARBA00022963"/>
    </source>
</evidence>
<dbReference type="EC" id="3.1.4.4" evidence="1"/>
<evidence type="ECO:0000256" key="1">
    <source>
        <dbReference type="ARBA" id="ARBA00012027"/>
    </source>
</evidence>
<dbReference type="PROSITE" id="PS50035">
    <property type="entry name" value="PLD"/>
    <property type="match status" value="1"/>
</dbReference>
<dbReference type="InterPro" id="IPR015679">
    <property type="entry name" value="PLipase_D_fam"/>
</dbReference>
<keyword evidence="2" id="KW-0677">Repeat</keyword>
<proteinExistence type="predicted"/>
<dbReference type="AlphaFoldDB" id="A0A0S4IUH9"/>
<dbReference type="GO" id="GO:0004630">
    <property type="term" value="F:phospholipase D activity"/>
    <property type="evidence" value="ECO:0007669"/>
    <property type="project" value="UniProtKB-EC"/>
</dbReference>
<dbReference type="PANTHER" id="PTHR18896">
    <property type="entry name" value="PHOSPHOLIPASE D"/>
    <property type="match status" value="1"/>
</dbReference>
<dbReference type="SUPFAM" id="SSF56024">
    <property type="entry name" value="Phospholipase D/nuclease"/>
    <property type="match status" value="2"/>
</dbReference>
<dbReference type="InterPro" id="IPR001736">
    <property type="entry name" value="PLipase_D/transphosphatidylase"/>
</dbReference>
<dbReference type="Gene3D" id="3.30.870.10">
    <property type="entry name" value="Endonuclease Chain A"/>
    <property type="match status" value="1"/>
</dbReference>
<evidence type="ECO:0000313" key="7">
    <source>
        <dbReference type="EMBL" id="CUG11121.1"/>
    </source>
</evidence>
<dbReference type="PANTHER" id="PTHR18896:SF60">
    <property type="entry name" value="PHOSPHOLIPASE D"/>
    <property type="match status" value="1"/>
</dbReference>
<dbReference type="EMBL" id="CYKH01000657">
    <property type="protein sequence ID" value="CUG11121.1"/>
    <property type="molecule type" value="Genomic_DNA"/>
</dbReference>
<organism evidence="7 8">
    <name type="scientific">Bodo saltans</name>
    <name type="common">Flagellated protozoan</name>
    <dbReference type="NCBI Taxonomy" id="75058"/>
    <lineage>
        <taxon>Eukaryota</taxon>
        <taxon>Discoba</taxon>
        <taxon>Euglenozoa</taxon>
        <taxon>Kinetoplastea</taxon>
        <taxon>Metakinetoplastina</taxon>
        <taxon>Eubodonida</taxon>
        <taxon>Bodonidae</taxon>
        <taxon>Bodo</taxon>
    </lineage>
</organism>
<protein>
    <recommendedName>
        <fullName evidence="1">phospholipase D</fullName>
        <ecNumber evidence="1">3.1.4.4</ecNumber>
    </recommendedName>
</protein>
<reference evidence="8" key="1">
    <citation type="submission" date="2015-09" db="EMBL/GenBank/DDBJ databases">
        <authorList>
            <consortium name="Pathogen Informatics"/>
        </authorList>
    </citation>
    <scope>NUCLEOTIDE SEQUENCE [LARGE SCALE GENOMIC DNA]</scope>
    <source>
        <strain evidence="8">Lake Konstanz</strain>
    </source>
</reference>
<dbReference type="Pfam" id="PF00614">
    <property type="entry name" value="PLDc"/>
    <property type="match status" value="1"/>
</dbReference>
<sequence length="1140" mass="130856">MIRARGVRHQCVPVATPRRFYGSGGFAATLPLRINNYSSTTPIYYNPYTWPSNWTAVDINSHLRSHLKSNASLNYNSLETMLKERDIPGVERAIRDWIKPPAPSTPSDANAVAADAFDPQTWPKGWNTTDMKNLLNKHLINPSKVPNYALLVTQLATGAFEALKDELWRYIPSPVQEPLNPYTWPRKWSAADIENLLHNQIVPSPSLEFCKSLEKKLKGDNIDELSRELQDYIDKAARATRAISKRNTTAKYYNPYTWPKNWNATDIKNHLHDHLKPNAAQLDYKSLLSLLRKKKIATVARMIRDFIKPPPLTKIHAGADPPKHYDPYSWPRDWNTTDVENLLSKHLINPKKFTDYALLVTQLAKGEFQALEKKLKTYLKAGKLTEISFRVETIKDFAVNFPQWLSFPRTIKAMIRVIKYLYTLFYPGTGTPSFHDAFMKVFDRSDTYKDASWIKSARQIIADMGTVVRVSVLNWMKRFTPIARLTELKKKYEAVMFPMVLFADTKGALSKFLANEFLPPGKEKMSFRDFVSFLIFEKELEAKRNANYLRALQCSSPASSSKVRSTRELTSTEKFQDCGEYQLGVPKELNISDSDAQYLVTNCTSLPTLPPRTRTTSPKQWMRFPACEANVETFVNTSEYFSDLNDRLEKLLKSTNTIKVLYMMGWMFSWDMRLVPAKKESTLRHHITELKEKGVEIRILFWQLSLANHSTLGPVDPLKTDWPLTEKALESIKPSKGLHYIGLSIDDPDSWVARRLYSHHQKHVTILDGDNLIAYCGGSDIAVGRYDDHEKVIFRHELTDTVRFDTSLRYGGTENNGKKFDRINFKSGKPRLAWQDVQFRVDADAALNVARTFEHFFRKAPNATGTTPIVQIVEERKKLNPAPVATMTNSVVQIIDARNRELAFEEAMLQLISKATKSIYIEQQYFQGRLDFEDTRRNHLRNHVPLAIVSRILEIGSLRKKSGLPLDFEVRIVLPLIPDCFLQFESNITRHILHLHHETKQAMVNHIQNECKAQPHKYPNDLVQCLKFCYLGRDIGDKSYPIYVHSKVMIVDDAVCAIGSANINDRSMLPFRDTEMAAIIISKVVASNLRKRLEEEHKPFLKQFPSHPIHCVGYFGKRGGTIDLRGCKRMEFSLFPQFLG</sequence>
<evidence type="ECO:0000313" key="8">
    <source>
        <dbReference type="Proteomes" id="UP000051952"/>
    </source>
</evidence>
<dbReference type="VEuPathDB" id="TriTrypDB:BSAL_74585"/>
<evidence type="ECO:0000256" key="5">
    <source>
        <dbReference type="ARBA" id="ARBA00023098"/>
    </source>
</evidence>
<dbReference type="GO" id="GO:0009395">
    <property type="term" value="P:phospholipid catabolic process"/>
    <property type="evidence" value="ECO:0007669"/>
    <property type="project" value="TreeGrafter"/>
</dbReference>
<keyword evidence="4" id="KW-0442">Lipid degradation</keyword>
<dbReference type="OrthoDB" id="14911at2759"/>
<keyword evidence="8" id="KW-1185">Reference proteome</keyword>
<dbReference type="SMART" id="SM00155">
    <property type="entry name" value="PLDc"/>
    <property type="match status" value="2"/>
</dbReference>
<evidence type="ECO:0000256" key="3">
    <source>
        <dbReference type="ARBA" id="ARBA00022801"/>
    </source>
</evidence>
<accession>A0A0S4IUH9</accession>
<keyword evidence="5" id="KW-0443">Lipid metabolism</keyword>
<dbReference type="Proteomes" id="UP000051952">
    <property type="component" value="Unassembled WGS sequence"/>
</dbReference>
<evidence type="ECO:0000256" key="2">
    <source>
        <dbReference type="ARBA" id="ARBA00022737"/>
    </source>
</evidence>
<gene>
    <name evidence="7" type="ORF">BSAL_74585</name>
</gene>
<evidence type="ECO:0000259" key="6">
    <source>
        <dbReference type="PROSITE" id="PS50035"/>
    </source>
</evidence>
<name>A0A0S4IUH9_BODSA</name>
<keyword evidence="3" id="KW-0378">Hydrolase</keyword>